<evidence type="ECO:0000313" key="1">
    <source>
        <dbReference type="EMBL" id="KAJ8870926.1"/>
    </source>
</evidence>
<reference evidence="1 2" key="1">
    <citation type="submission" date="2023-02" db="EMBL/GenBank/DDBJ databases">
        <title>LHISI_Scaffold_Assembly.</title>
        <authorList>
            <person name="Stuart O.P."/>
            <person name="Cleave R."/>
            <person name="Magrath M.J.L."/>
            <person name="Mikheyev A.S."/>
        </authorList>
    </citation>
    <scope>NUCLEOTIDE SEQUENCE [LARGE SCALE GENOMIC DNA]</scope>
    <source>
        <strain evidence="1">Daus_M_001</strain>
        <tissue evidence="1">Leg muscle</tissue>
    </source>
</reference>
<keyword evidence="2" id="KW-1185">Reference proteome</keyword>
<proteinExistence type="predicted"/>
<gene>
    <name evidence="1" type="ORF">PR048_027228</name>
</gene>
<evidence type="ECO:0000313" key="2">
    <source>
        <dbReference type="Proteomes" id="UP001159363"/>
    </source>
</evidence>
<organism evidence="1 2">
    <name type="scientific">Dryococelus australis</name>
    <dbReference type="NCBI Taxonomy" id="614101"/>
    <lineage>
        <taxon>Eukaryota</taxon>
        <taxon>Metazoa</taxon>
        <taxon>Ecdysozoa</taxon>
        <taxon>Arthropoda</taxon>
        <taxon>Hexapoda</taxon>
        <taxon>Insecta</taxon>
        <taxon>Pterygota</taxon>
        <taxon>Neoptera</taxon>
        <taxon>Polyneoptera</taxon>
        <taxon>Phasmatodea</taxon>
        <taxon>Verophasmatodea</taxon>
        <taxon>Anareolatae</taxon>
        <taxon>Phasmatidae</taxon>
        <taxon>Eurycanthinae</taxon>
        <taxon>Dryococelus</taxon>
    </lineage>
</organism>
<comment type="caution">
    <text evidence="1">The sequence shown here is derived from an EMBL/GenBank/DDBJ whole genome shotgun (WGS) entry which is preliminary data.</text>
</comment>
<name>A0ABQ9GG78_9NEOP</name>
<accession>A0ABQ9GG78</accession>
<sequence>MTSEFGQQCYVEFDRPHVLLQNKSGFLWSMVQETGKSMAETLMRIAEKVGASLLLLLLRPL</sequence>
<dbReference type="EMBL" id="JARBHB010000012">
    <property type="protein sequence ID" value="KAJ8870926.1"/>
    <property type="molecule type" value="Genomic_DNA"/>
</dbReference>
<dbReference type="Proteomes" id="UP001159363">
    <property type="component" value="Chromosome 11"/>
</dbReference>
<protein>
    <submittedName>
        <fullName evidence="1">Uncharacterized protein</fullName>
    </submittedName>
</protein>